<dbReference type="GO" id="GO:0006357">
    <property type="term" value="P:regulation of transcription by RNA polymerase II"/>
    <property type="evidence" value="ECO:0007669"/>
    <property type="project" value="InterPro"/>
</dbReference>
<dbReference type="GO" id="GO:0003712">
    <property type="term" value="F:transcription coregulator activity"/>
    <property type="evidence" value="ECO:0007669"/>
    <property type="project" value="InterPro"/>
</dbReference>
<comment type="subcellular location">
    <subcellularLocation>
        <location evidence="1">Nucleus</location>
    </subcellularLocation>
</comment>
<dbReference type="KEGG" id="hir:HETIRDRAFT_234976"/>
<organism evidence="9 10">
    <name type="scientific">Heterobasidion irregulare (strain TC 32-1)</name>
    <dbReference type="NCBI Taxonomy" id="747525"/>
    <lineage>
        <taxon>Eukaryota</taxon>
        <taxon>Fungi</taxon>
        <taxon>Dikarya</taxon>
        <taxon>Basidiomycota</taxon>
        <taxon>Agaricomycotina</taxon>
        <taxon>Agaricomycetes</taxon>
        <taxon>Russulales</taxon>
        <taxon>Bondarzewiaceae</taxon>
        <taxon>Heterobasidion</taxon>
        <taxon>Heterobasidion annosum species complex</taxon>
    </lineage>
</organism>
<feature type="non-terminal residue" evidence="9">
    <location>
        <position position="1500"/>
    </location>
</feature>
<keyword evidence="6" id="KW-0539">Nucleus</keyword>
<keyword evidence="10" id="KW-1185">Reference proteome</keyword>
<dbReference type="RefSeq" id="XP_009547093.1">
    <property type="nucleotide sequence ID" value="XM_009548798.1"/>
</dbReference>
<keyword evidence="4" id="KW-0805">Transcription regulation</keyword>
<dbReference type="EMBL" id="KI925459">
    <property type="protein sequence ID" value="ETW80331.1"/>
    <property type="molecule type" value="Genomic_DNA"/>
</dbReference>
<dbReference type="Pfam" id="PF09497">
    <property type="entry name" value="Med12"/>
    <property type="match status" value="1"/>
</dbReference>
<evidence type="ECO:0000256" key="5">
    <source>
        <dbReference type="ARBA" id="ARBA00023163"/>
    </source>
</evidence>
<dbReference type="PANTHER" id="PTHR46567:SF1">
    <property type="entry name" value="MEDIATOR OF RNA POLYMERASE II TRANSCRIPTION SUBUNIT 12"/>
    <property type="match status" value="1"/>
</dbReference>
<evidence type="ECO:0000256" key="3">
    <source>
        <dbReference type="ARBA" id="ARBA00019622"/>
    </source>
</evidence>
<dbReference type="SMART" id="SM01281">
    <property type="entry name" value="Med12"/>
    <property type="match status" value="1"/>
</dbReference>
<keyword evidence="5" id="KW-0804">Transcription</keyword>
<proteinExistence type="inferred from homology"/>
<dbReference type="PANTHER" id="PTHR46567">
    <property type="entry name" value="MEDIATOR OF RNA POLYMERASE II TRANSCRIPTION SUBUNIT 12"/>
    <property type="match status" value="1"/>
</dbReference>
<gene>
    <name evidence="9" type="ORF">HETIRDRAFT_234976</name>
</gene>
<evidence type="ECO:0000313" key="9">
    <source>
        <dbReference type="EMBL" id="ETW80331.1"/>
    </source>
</evidence>
<dbReference type="eggNOG" id="KOG4522">
    <property type="taxonomic scope" value="Eukaryota"/>
</dbReference>
<dbReference type="OrthoDB" id="20828at2759"/>
<dbReference type="GeneID" id="20668743"/>
<dbReference type="InParanoid" id="W4K5N1"/>
<sequence length="1500" mass="168027">MRDSKNEKQSPLKISESRPPTWLLEAHSTADLGYTGYFPPRPGQEVDILTEANVKNGLILPATVSAETFTAQEVVTKRLHEDAMSGLEDLMNQIFARRAEAVPAIPPSSFRMPPRVTLNDAKRQAWFADLANPDVPLSKLGKSVPHGAKGQDLLDLLHVNNVAIPRAIWFLRVFGANETAGLRNKPTYDPTQYSVDWANVVTGYMKKQLGEILLPSAPRPGLNIKSTFKGVLADSETRDRWISRFTYCLNLLRSFYSEGLVDNRTFLSWLVLQMNTCNLAQASFVARLVDEYMEGLVSCRALVRPLIEACLGKITEIMSTSAKLHLSNLSQILMTFIARCCFNMPNAFVSPRMWIAHSSLLSDILAGDACETPDTLFEHTEIFLRRLLAENHADIKKRNEAMLFRNLPPRVLARLSEAVTDVMHLNSISVNTDLDTFPFFDPPTTDAQFALKVDRLLTWSVTPLQYGDHRPYAAVTLLRRWCDRAGDRATRRDYNCPDDLLQDLLFDWLDSSTVAGAPENLQAVALLFGGLVKRELFSYAKYFQRLIARCEPGLLHSAEDGSRHREFLRWIPLQKSTSSIVNQRKVTLHGVRARETPEELNEREIRREIRLLIPDIFSVEPQPMLHPMGPGHSDLTTFLSSPRYEQVRTVRQWLLPLLLKTLPDQAVRSFCMAVELMAQAKCYGSILDLSLAMLDLAPFNVDLLGMLIETIRRYLSIWASMNVMKTIANALYAANSACKARGMHSRVLLTLLLEIDNGRNLDPNSRKVIESEMMSYAQALRAADGNPETVPTHLQEILLLPNDLRPGAAQLLANNLWYRYRTAPDWAWRVWDNTFASLRIKPQLPQDAAGARARALLYAEFLLHIDEHLPNGLDEHVSNWFSGPGVAELIAIDAEAWDCVMVALLYLTVQGALSTTTILQGLVYPMWQRALNPPPPGGTQAISQPPEVYLRAAHEIFARLMLRTESNGDEIPPTDFIQSQRIRTRRQDVCAEPHLLLLVSNIPVLVFVENDPHIPEELRQLSSSIRHAVCEITEFRQGVYRDLSAVRAAFERWLQYDSLDESLVEPLMDALRLILNVARTTIGSSEWLDTSALLSPWKLAATAIEVQFGLKQMGERLALGTPHTHGKTKVDKLIAQFLHHHMTTEEADFVADMAKGVGPTIVSKFVNMGLYTIAGILKTTSVPSQQTLDVVGERLRLLAHVVEPVRDDPLQLPTMDAPTQNDFFETLMNKFEALGSILSPKPPAKSEMTPAQATQAAILMARLLQFDLAFRGVWTPKTRQLSGKMCEVVFDLALAHGAGDHLNPIAFPLLLDTYCYLLDGMLVFFGSVFMPIDGGITEIAYDTKSPAPDLFRNYPQRSMMDLPPDMPEEYRQNLRSLLPYCSPNEVVADLAYASRDAAGRVVVGAAVQNRPWEWVENLGDPLAGDAKDEKQSDEHRTAVVKNTASLSLELFAARATGDAIVPAPAHDTALLDATLRSFHDNLSTESIFARDWRETRVSLQ</sequence>
<dbReference type="GO" id="GO:0016592">
    <property type="term" value="C:mediator complex"/>
    <property type="evidence" value="ECO:0007669"/>
    <property type="project" value="InterPro"/>
</dbReference>
<comment type="similarity">
    <text evidence="2">Belongs to the Mediator complex subunit 12 family.</text>
</comment>
<dbReference type="STRING" id="747525.W4K5N1"/>
<evidence type="ECO:0000256" key="6">
    <source>
        <dbReference type="ARBA" id="ARBA00023242"/>
    </source>
</evidence>
<evidence type="ECO:0000256" key="1">
    <source>
        <dbReference type="ARBA" id="ARBA00004123"/>
    </source>
</evidence>
<evidence type="ECO:0000259" key="8">
    <source>
        <dbReference type="SMART" id="SM01281"/>
    </source>
</evidence>
<evidence type="ECO:0000256" key="4">
    <source>
        <dbReference type="ARBA" id="ARBA00023015"/>
    </source>
</evidence>
<protein>
    <recommendedName>
        <fullName evidence="3">Mediator of RNA polymerase II transcription subunit 12</fullName>
    </recommendedName>
    <alternativeName>
        <fullName evidence="7">Mediator complex subunit 12</fullName>
    </alternativeName>
</protein>
<accession>W4K5N1</accession>
<dbReference type="InterPro" id="IPR019035">
    <property type="entry name" value="Mediator_Med12"/>
</dbReference>
<evidence type="ECO:0000256" key="2">
    <source>
        <dbReference type="ARBA" id="ARBA00010289"/>
    </source>
</evidence>
<dbReference type="HOGENOM" id="CLU_003154_0_0_1"/>
<feature type="domain" description="Mediator complex subunit Med12" evidence="8">
    <location>
        <begin position="109"/>
        <end position="172"/>
    </location>
</feature>
<name>W4K5N1_HETIT</name>
<evidence type="ECO:0000313" key="10">
    <source>
        <dbReference type="Proteomes" id="UP000030671"/>
    </source>
</evidence>
<reference evidence="9 10" key="1">
    <citation type="journal article" date="2012" name="New Phytol.">
        <title>Insight into trade-off between wood decay and parasitism from the genome of a fungal forest pathogen.</title>
        <authorList>
            <person name="Olson A."/>
            <person name="Aerts A."/>
            <person name="Asiegbu F."/>
            <person name="Belbahri L."/>
            <person name="Bouzid O."/>
            <person name="Broberg A."/>
            <person name="Canback B."/>
            <person name="Coutinho P.M."/>
            <person name="Cullen D."/>
            <person name="Dalman K."/>
            <person name="Deflorio G."/>
            <person name="van Diepen L.T."/>
            <person name="Dunand C."/>
            <person name="Duplessis S."/>
            <person name="Durling M."/>
            <person name="Gonthier P."/>
            <person name="Grimwood J."/>
            <person name="Fossdal C.G."/>
            <person name="Hansson D."/>
            <person name="Henrissat B."/>
            <person name="Hietala A."/>
            <person name="Himmelstrand K."/>
            <person name="Hoffmeister D."/>
            <person name="Hogberg N."/>
            <person name="James T.Y."/>
            <person name="Karlsson M."/>
            <person name="Kohler A."/>
            <person name="Kues U."/>
            <person name="Lee Y.H."/>
            <person name="Lin Y.C."/>
            <person name="Lind M."/>
            <person name="Lindquist E."/>
            <person name="Lombard V."/>
            <person name="Lucas S."/>
            <person name="Lunden K."/>
            <person name="Morin E."/>
            <person name="Murat C."/>
            <person name="Park J."/>
            <person name="Raffaello T."/>
            <person name="Rouze P."/>
            <person name="Salamov A."/>
            <person name="Schmutz J."/>
            <person name="Solheim H."/>
            <person name="Stahlberg J."/>
            <person name="Velez H."/>
            <person name="de Vries R.P."/>
            <person name="Wiebenga A."/>
            <person name="Woodward S."/>
            <person name="Yakovlev I."/>
            <person name="Garbelotto M."/>
            <person name="Martin F."/>
            <person name="Grigoriev I.V."/>
            <person name="Stenlid J."/>
        </authorList>
    </citation>
    <scope>NUCLEOTIDE SEQUENCE [LARGE SCALE GENOMIC DNA]</scope>
    <source>
        <strain evidence="9 10">TC 32-1</strain>
    </source>
</reference>
<evidence type="ECO:0000256" key="7">
    <source>
        <dbReference type="ARBA" id="ARBA00032010"/>
    </source>
</evidence>
<dbReference type="Proteomes" id="UP000030671">
    <property type="component" value="Unassembled WGS sequence"/>
</dbReference>